<sequence length="367" mass="42401">MLKLPLLGQRHPRYTIALAGLVLCAYWFLSSSAPPLRPVHYNANHELKARLEREERKYRDMVPQRHDLITKFGPTPAQVVMFPPDQDPWPAYTVWDFFPPVFNCPHELDRLGALGDGGKWICGISRIQDKPDCVVYSFGIDSSYSFEAVLLQSTRFCQVWIYDSTKGDGAKNHIPRSLRHRVHFAKLALGATDRHGASDDPKRWTLRSLMSENGHSHIDFLRLDVEGWEWETFRAIIRDFTMERGSPANGASVWGVPEREGVLPFGQLQIELHVWNQRFQDFLEWWELLEIAGLRPFHNEINLIYANYNRGSGVELAEYSFLNVRGENAFIKDYVPVEPETDHVARENEQEAERLQRIRHGAGPARR</sequence>
<dbReference type="OrthoDB" id="10006218at2759"/>
<evidence type="ECO:0000313" key="4">
    <source>
        <dbReference type="Proteomes" id="UP000230002"/>
    </source>
</evidence>
<feature type="compositionally biased region" description="Basic and acidic residues" evidence="1">
    <location>
        <begin position="343"/>
        <end position="356"/>
    </location>
</feature>
<dbReference type="EMBL" id="AYKW01000045">
    <property type="protein sequence ID" value="PIL26341.1"/>
    <property type="molecule type" value="Genomic_DNA"/>
</dbReference>
<dbReference type="Pfam" id="PF13383">
    <property type="entry name" value="Methyltransf_22"/>
    <property type="match status" value="1"/>
</dbReference>
<dbReference type="PANTHER" id="PTHR32026">
    <property type="entry name" value="METHYLTRANSFERASE-LIKE PROTEIN 24"/>
    <property type="match status" value="1"/>
</dbReference>
<dbReference type="InterPro" id="IPR026913">
    <property type="entry name" value="METTL24"/>
</dbReference>
<dbReference type="Proteomes" id="UP000230002">
    <property type="component" value="Unassembled WGS sequence"/>
</dbReference>
<organism evidence="3 4">
    <name type="scientific">Ganoderma sinense ZZ0214-1</name>
    <dbReference type="NCBI Taxonomy" id="1077348"/>
    <lineage>
        <taxon>Eukaryota</taxon>
        <taxon>Fungi</taxon>
        <taxon>Dikarya</taxon>
        <taxon>Basidiomycota</taxon>
        <taxon>Agaricomycotina</taxon>
        <taxon>Agaricomycetes</taxon>
        <taxon>Polyporales</taxon>
        <taxon>Polyporaceae</taxon>
        <taxon>Ganoderma</taxon>
    </lineage>
</organism>
<reference evidence="3 4" key="1">
    <citation type="journal article" date="2015" name="Sci. Rep.">
        <title>Chromosome-level genome map provides insights into diverse defense mechanisms in the medicinal fungus Ganoderma sinense.</title>
        <authorList>
            <person name="Zhu Y."/>
            <person name="Xu J."/>
            <person name="Sun C."/>
            <person name="Zhou S."/>
            <person name="Xu H."/>
            <person name="Nelson D.R."/>
            <person name="Qian J."/>
            <person name="Song J."/>
            <person name="Luo H."/>
            <person name="Xiang L."/>
            <person name="Li Y."/>
            <person name="Xu Z."/>
            <person name="Ji A."/>
            <person name="Wang L."/>
            <person name="Lu S."/>
            <person name="Hayward A."/>
            <person name="Sun W."/>
            <person name="Li X."/>
            <person name="Schwartz D.C."/>
            <person name="Wang Y."/>
            <person name="Chen S."/>
        </authorList>
    </citation>
    <scope>NUCLEOTIDE SEQUENCE [LARGE SCALE GENOMIC DNA]</scope>
    <source>
        <strain evidence="3 4">ZZ0214-1</strain>
    </source>
</reference>
<evidence type="ECO:0000313" key="3">
    <source>
        <dbReference type="EMBL" id="PIL26341.1"/>
    </source>
</evidence>
<dbReference type="AlphaFoldDB" id="A0A2G8RXU8"/>
<evidence type="ECO:0000259" key="2">
    <source>
        <dbReference type="Pfam" id="PF13383"/>
    </source>
</evidence>
<dbReference type="STRING" id="1077348.A0A2G8RXU8"/>
<protein>
    <recommendedName>
        <fullName evidence="2">Methyltransferase domain-containing protein</fullName>
    </recommendedName>
</protein>
<feature type="domain" description="Methyltransferase" evidence="2">
    <location>
        <begin position="96"/>
        <end position="237"/>
    </location>
</feature>
<feature type="compositionally biased region" description="Basic residues" evidence="1">
    <location>
        <begin position="357"/>
        <end position="367"/>
    </location>
</feature>
<keyword evidence="4" id="KW-1185">Reference proteome</keyword>
<proteinExistence type="predicted"/>
<dbReference type="PANTHER" id="PTHR32026:SF10">
    <property type="entry name" value="METHYLTRANSFERASE-LIKE PROTEIN 24-RELATED"/>
    <property type="match status" value="1"/>
</dbReference>
<evidence type="ECO:0000256" key="1">
    <source>
        <dbReference type="SAM" id="MobiDB-lite"/>
    </source>
</evidence>
<accession>A0A2G8RXU8</accession>
<comment type="caution">
    <text evidence="3">The sequence shown here is derived from an EMBL/GenBank/DDBJ whole genome shotgun (WGS) entry which is preliminary data.</text>
</comment>
<feature type="region of interest" description="Disordered" evidence="1">
    <location>
        <begin position="343"/>
        <end position="367"/>
    </location>
</feature>
<dbReference type="InterPro" id="IPR025714">
    <property type="entry name" value="Methyltranfer_dom"/>
</dbReference>
<name>A0A2G8RXU8_9APHY</name>
<gene>
    <name evidence="3" type="ORF">GSI_12097</name>
</gene>